<name>A0AAV6I4B3_9ERIC</name>
<feature type="transmembrane region" description="Helical" evidence="2">
    <location>
        <begin position="39"/>
        <end position="61"/>
    </location>
</feature>
<comment type="caution">
    <text evidence="3">The sequence shown here is derived from an EMBL/GenBank/DDBJ whole genome shotgun (WGS) entry which is preliminary data.</text>
</comment>
<gene>
    <name evidence="3" type="ORF">RHGRI_034660</name>
</gene>
<evidence type="ECO:0000256" key="1">
    <source>
        <dbReference type="SAM" id="MobiDB-lite"/>
    </source>
</evidence>
<dbReference type="Proteomes" id="UP000823749">
    <property type="component" value="Chromosome 12"/>
</dbReference>
<protein>
    <submittedName>
        <fullName evidence="3">Uncharacterized protein</fullName>
    </submittedName>
</protein>
<organism evidence="3 4">
    <name type="scientific">Rhododendron griersonianum</name>
    <dbReference type="NCBI Taxonomy" id="479676"/>
    <lineage>
        <taxon>Eukaryota</taxon>
        <taxon>Viridiplantae</taxon>
        <taxon>Streptophyta</taxon>
        <taxon>Embryophyta</taxon>
        <taxon>Tracheophyta</taxon>
        <taxon>Spermatophyta</taxon>
        <taxon>Magnoliopsida</taxon>
        <taxon>eudicotyledons</taxon>
        <taxon>Gunneridae</taxon>
        <taxon>Pentapetalae</taxon>
        <taxon>asterids</taxon>
        <taxon>Ericales</taxon>
        <taxon>Ericaceae</taxon>
        <taxon>Ericoideae</taxon>
        <taxon>Rhodoreae</taxon>
        <taxon>Rhododendron</taxon>
    </lineage>
</organism>
<feature type="region of interest" description="Disordered" evidence="1">
    <location>
        <begin position="1"/>
        <end position="29"/>
    </location>
</feature>
<dbReference type="AlphaFoldDB" id="A0AAV6I4B3"/>
<evidence type="ECO:0000313" key="3">
    <source>
        <dbReference type="EMBL" id="KAG5522575.1"/>
    </source>
</evidence>
<keyword evidence="4" id="KW-1185">Reference proteome</keyword>
<keyword evidence="2" id="KW-1133">Transmembrane helix</keyword>
<sequence>MEAKPSISSDSCSCLSSSSSSSSYSGSSKSKYCHKATEFICSACLLCICCPLAIAWCVIKLPCKVGWQTVQYVMHRSCGGSGKRVFAAYSSFSDIDSEMEKGKVEICSKSLGISKIRMTDG</sequence>
<evidence type="ECO:0000256" key="2">
    <source>
        <dbReference type="SAM" id="Phobius"/>
    </source>
</evidence>
<keyword evidence="2" id="KW-0812">Transmembrane</keyword>
<keyword evidence="2" id="KW-0472">Membrane</keyword>
<dbReference type="EMBL" id="JACTNZ010000012">
    <property type="protein sequence ID" value="KAG5522575.1"/>
    <property type="molecule type" value="Genomic_DNA"/>
</dbReference>
<reference evidence="3" key="1">
    <citation type="submission" date="2020-08" db="EMBL/GenBank/DDBJ databases">
        <title>Plant Genome Project.</title>
        <authorList>
            <person name="Zhang R.-G."/>
        </authorList>
    </citation>
    <scope>NUCLEOTIDE SEQUENCE</scope>
    <source>
        <strain evidence="3">WSP0</strain>
        <tissue evidence="3">Leaf</tissue>
    </source>
</reference>
<evidence type="ECO:0000313" key="4">
    <source>
        <dbReference type="Proteomes" id="UP000823749"/>
    </source>
</evidence>
<accession>A0AAV6I4B3</accession>
<proteinExistence type="predicted"/>